<feature type="binding site" evidence="7">
    <location>
        <position position="393"/>
    </location>
    <ligand>
        <name>Zn(2+)</name>
        <dbReference type="ChEBI" id="CHEBI:29105"/>
        <note>catalytic</note>
    </ligand>
</feature>
<name>A0A4D9CTG2_9STRA</name>
<feature type="compositionally biased region" description="Gly residues" evidence="8">
    <location>
        <begin position="501"/>
        <end position="510"/>
    </location>
</feature>
<feature type="transmembrane region" description="Helical" evidence="9">
    <location>
        <begin position="45"/>
        <end position="63"/>
    </location>
</feature>
<feature type="region of interest" description="Disordered" evidence="8">
    <location>
        <begin position="483"/>
        <end position="567"/>
    </location>
</feature>
<evidence type="ECO:0000256" key="1">
    <source>
        <dbReference type="ARBA" id="ARBA00004141"/>
    </source>
</evidence>
<evidence type="ECO:0000256" key="6">
    <source>
        <dbReference type="ARBA" id="ARBA00023136"/>
    </source>
</evidence>
<dbReference type="GO" id="GO:0006672">
    <property type="term" value="P:ceramide metabolic process"/>
    <property type="evidence" value="ECO:0007669"/>
    <property type="project" value="InterPro"/>
</dbReference>
<evidence type="ECO:0000313" key="11">
    <source>
        <dbReference type="Proteomes" id="UP000355283"/>
    </source>
</evidence>
<evidence type="ECO:0000256" key="4">
    <source>
        <dbReference type="ARBA" id="ARBA00022801"/>
    </source>
</evidence>
<feature type="transmembrane region" description="Helical" evidence="9">
    <location>
        <begin position="354"/>
        <end position="374"/>
    </location>
</feature>
<protein>
    <recommendedName>
        <fullName evidence="12">Ceramidase</fullName>
    </recommendedName>
</protein>
<sequence length="567" mass="63113">MNQQIYHAYGSLNSQGEGMLDTKEAWQTPVRHFCESAHDHAGPEMWSAFSSLGITFFACLCLFTGQHSNVLVKMCAAVLAWCGIGSFGFHWTLSEAWSFLDTFPMTIAAVLGMYLCWAVLIDEIFFFLYRPLSLVPRDGEPAPMTQGWGWKPPPPPLLFKRKSQCMSVLALVASGLLIWSLVLNAVYGNVFYDTLFTVLGLFLLASALTLRAFHRRRQRLERQESGREEVSMVVACAREEEKDGREEGKEGAMEKGVGLATPCRGWTGDNRPEDREEPETVKEEGGEGGEVEEGERKKRSGRGRSSETGPPRCLEEALLPLPPSPRPPPMHGWLLALRVKERHYMPVLGGETQALSVILLGLLLVLFAATIWETSEQLCPLPHWGWLRYLRLHALWHLSIGYGVYLLLQASALLSAPSLFGKRAMFDNRHSRHIWINTFFPRVVYLNCTCQSGRESGGREGKGDREWWVICVECGREERRREEVESGGWDVRQRESEREGNGGLTGGSEGGRLRSRSACSTVGSEGSASTYRSSSASSSPLHPSSPSFPSSFAVSSSSSLDRNEEGR</sequence>
<dbReference type="Proteomes" id="UP000355283">
    <property type="component" value="Unassembled WGS sequence"/>
</dbReference>
<feature type="transmembrane region" description="Helical" evidence="9">
    <location>
        <begin position="194"/>
        <end position="213"/>
    </location>
</feature>
<comment type="cofactor">
    <cofactor evidence="7">
        <name>Zn(2+)</name>
        <dbReference type="ChEBI" id="CHEBI:29105"/>
    </cofactor>
</comment>
<keyword evidence="3 9" id="KW-0812">Transmembrane</keyword>
<feature type="compositionally biased region" description="Basic and acidic residues" evidence="8">
    <location>
        <begin position="239"/>
        <end position="253"/>
    </location>
</feature>
<feature type="compositionally biased region" description="Low complexity" evidence="8">
    <location>
        <begin position="524"/>
        <end position="559"/>
    </location>
</feature>
<keyword evidence="7" id="KW-0862">Zinc</keyword>
<dbReference type="OrthoDB" id="10390844at2759"/>
<evidence type="ECO:0000313" key="10">
    <source>
        <dbReference type="EMBL" id="TFJ82440.1"/>
    </source>
</evidence>
<comment type="subcellular location">
    <subcellularLocation>
        <location evidence="1">Membrane</location>
        <topology evidence="1">Multi-pass membrane protein</topology>
    </subcellularLocation>
</comment>
<feature type="transmembrane region" description="Helical" evidence="9">
    <location>
        <begin position="168"/>
        <end position="188"/>
    </location>
</feature>
<evidence type="ECO:0000256" key="2">
    <source>
        <dbReference type="ARBA" id="ARBA00009780"/>
    </source>
</evidence>
<keyword evidence="11" id="KW-1185">Reference proteome</keyword>
<comment type="similarity">
    <text evidence="2">Belongs to the alkaline ceramidase family.</text>
</comment>
<dbReference type="GO" id="GO:0046872">
    <property type="term" value="F:metal ion binding"/>
    <property type="evidence" value="ECO:0007669"/>
    <property type="project" value="UniProtKB-KW"/>
</dbReference>
<organism evidence="10 11">
    <name type="scientific">Nannochloropsis salina CCMP1776</name>
    <dbReference type="NCBI Taxonomy" id="1027361"/>
    <lineage>
        <taxon>Eukaryota</taxon>
        <taxon>Sar</taxon>
        <taxon>Stramenopiles</taxon>
        <taxon>Ochrophyta</taxon>
        <taxon>Eustigmatophyceae</taxon>
        <taxon>Eustigmatales</taxon>
        <taxon>Monodopsidaceae</taxon>
        <taxon>Microchloropsis</taxon>
        <taxon>Microchloropsis salina</taxon>
    </lineage>
</organism>
<feature type="transmembrane region" description="Helical" evidence="9">
    <location>
        <begin position="105"/>
        <end position="129"/>
    </location>
</feature>
<accession>A0A4D9CTG2</accession>
<evidence type="ECO:0000256" key="9">
    <source>
        <dbReference type="SAM" id="Phobius"/>
    </source>
</evidence>
<gene>
    <name evidence="10" type="ORF">NSK_006266</name>
</gene>
<dbReference type="EMBL" id="SDOX01000110">
    <property type="protein sequence ID" value="TFJ82440.1"/>
    <property type="molecule type" value="Genomic_DNA"/>
</dbReference>
<feature type="compositionally biased region" description="Basic and acidic residues" evidence="8">
    <location>
        <begin position="270"/>
        <end position="285"/>
    </location>
</feature>
<evidence type="ECO:0000256" key="7">
    <source>
        <dbReference type="PIRSR" id="PIRSR608901-2"/>
    </source>
</evidence>
<feature type="transmembrane region" description="Helical" evidence="9">
    <location>
        <begin position="394"/>
        <end position="420"/>
    </location>
</feature>
<keyword evidence="6 9" id="KW-0472">Membrane</keyword>
<keyword evidence="4" id="KW-0378">Hydrolase</keyword>
<dbReference type="InterPro" id="IPR008901">
    <property type="entry name" value="ACER"/>
</dbReference>
<feature type="compositionally biased region" description="Basic and acidic residues" evidence="8">
    <location>
        <begin position="491"/>
        <end position="500"/>
    </location>
</feature>
<keyword evidence="5 9" id="KW-1133">Transmembrane helix</keyword>
<feature type="compositionally biased region" description="Low complexity" evidence="8">
    <location>
        <begin position="306"/>
        <end position="319"/>
    </location>
</feature>
<keyword evidence="7" id="KW-0479">Metal-binding</keyword>
<evidence type="ECO:0008006" key="12">
    <source>
        <dbReference type="Google" id="ProtNLM"/>
    </source>
</evidence>
<evidence type="ECO:0000256" key="3">
    <source>
        <dbReference type="ARBA" id="ARBA00022692"/>
    </source>
</evidence>
<proteinExistence type="inferred from homology"/>
<comment type="caution">
    <text evidence="10">The sequence shown here is derived from an EMBL/GenBank/DDBJ whole genome shotgun (WGS) entry which is preliminary data.</text>
</comment>
<evidence type="ECO:0000256" key="8">
    <source>
        <dbReference type="SAM" id="MobiDB-lite"/>
    </source>
</evidence>
<feature type="binding site" evidence="7">
    <location>
        <position position="397"/>
    </location>
    <ligand>
        <name>Zn(2+)</name>
        <dbReference type="ChEBI" id="CHEBI:29105"/>
        <note>catalytic</note>
    </ligand>
</feature>
<feature type="transmembrane region" description="Helical" evidence="9">
    <location>
        <begin position="70"/>
        <end position="93"/>
    </location>
</feature>
<dbReference type="AlphaFoldDB" id="A0A4D9CTG2"/>
<dbReference type="Pfam" id="PF05875">
    <property type="entry name" value="Ceramidase"/>
    <property type="match status" value="1"/>
</dbReference>
<evidence type="ECO:0000256" key="5">
    <source>
        <dbReference type="ARBA" id="ARBA00022989"/>
    </source>
</evidence>
<dbReference type="GO" id="GO:0016811">
    <property type="term" value="F:hydrolase activity, acting on carbon-nitrogen (but not peptide) bonds, in linear amides"/>
    <property type="evidence" value="ECO:0007669"/>
    <property type="project" value="InterPro"/>
</dbReference>
<reference evidence="10 11" key="1">
    <citation type="submission" date="2019-01" db="EMBL/GenBank/DDBJ databases">
        <title>Nuclear Genome Assembly of the Microalgal Biofuel strain Nannochloropsis salina CCMP1776.</title>
        <authorList>
            <person name="Hovde B."/>
        </authorList>
    </citation>
    <scope>NUCLEOTIDE SEQUENCE [LARGE SCALE GENOMIC DNA]</scope>
    <source>
        <strain evidence="10 11">CCMP1776</strain>
    </source>
</reference>
<dbReference type="GO" id="GO:0016020">
    <property type="term" value="C:membrane"/>
    <property type="evidence" value="ECO:0007669"/>
    <property type="project" value="UniProtKB-SubCell"/>
</dbReference>
<feature type="region of interest" description="Disordered" evidence="8">
    <location>
        <begin position="239"/>
        <end position="323"/>
    </location>
</feature>